<accession>A0A160T8K6</accession>
<dbReference type="GO" id="GO:0016776">
    <property type="term" value="F:phosphotransferase activity, phosphate group as acceptor"/>
    <property type="evidence" value="ECO:0007669"/>
    <property type="project" value="InterPro"/>
</dbReference>
<dbReference type="PANTHER" id="PTHR34383:SF3">
    <property type="entry name" value="POLYPHOSPHATE:AMP PHOSPHOTRANSFERASE"/>
    <property type="match status" value="1"/>
</dbReference>
<dbReference type="EMBL" id="LN890656">
    <property type="protein sequence ID" value="CUS06069.1"/>
    <property type="molecule type" value="Genomic_DNA"/>
</dbReference>
<feature type="domain" description="Polyphosphate kinase-2-related" evidence="1">
    <location>
        <begin position="50"/>
        <end position="274"/>
    </location>
</feature>
<dbReference type="InterPro" id="IPR022300">
    <property type="entry name" value="PPK2-rel_1"/>
</dbReference>
<dbReference type="OrthoDB" id="9775224at2"/>
<dbReference type="NCBIfam" id="TIGR03709">
    <property type="entry name" value="PPK2_rel_1"/>
    <property type="match status" value="1"/>
</dbReference>
<dbReference type="RefSeq" id="WP_095045398.1">
    <property type="nucleotide sequence ID" value="NZ_LN890656.1"/>
</dbReference>
<sequence length="299" mass="34066">MAKKKKSDKREAKAAPPTVRDLLRVGPEFDLTAVDPRRVVAGPTDKVLARAEAAALEGEVTDLQERLFAESKQGGKRRLLIVLQGMDTSGKGGAVKAIDRVCEPIGLRMTSFGAPTKEEKRRHFLWRIDRAMPPAGAIGIFDRSHYEDVLIVRVRNLVPEDVWSGRYDEINAWEQKWSEQGVVFLKCMLHISKEEQQQRLLDRLADPSKHWKYNPGDVDERQLWDQYQAAYQAALTRCSTAYAPWYVIPADRKWHRDWLLTQLVAETLREMNPQYPTMDFDVAAEKARLAAEKARLAAG</sequence>
<dbReference type="KEGG" id="pbf:CFX0092_B0535"/>
<dbReference type="AlphaFoldDB" id="A0A160T8K6"/>
<dbReference type="Proteomes" id="UP000215027">
    <property type="component" value="Chromosome II"/>
</dbReference>
<protein>
    <recommendedName>
        <fullName evidence="1">Polyphosphate kinase-2-related domain-containing protein</fullName>
    </recommendedName>
</protein>
<evidence type="ECO:0000259" key="1">
    <source>
        <dbReference type="Pfam" id="PF03976"/>
    </source>
</evidence>
<organism evidence="2 3">
    <name type="scientific">Candidatus Promineifilum breve</name>
    <dbReference type="NCBI Taxonomy" id="1806508"/>
    <lineage>
        <taxon>Bacteria</taxon>
        <taxon>Bacillati</taxon>
        <taxon>Chloroflexota</taxon>
        <taxon>Ardenticatenia</taxon>
        <taxon>Candidatus Promineifilales</taxon>
        <taxon>Candidatus Promineifilaceae</taxon>
        <taxon>Candidatus Promineifilum</taxon>
    </lineage>
</organism>
<dbReference type="PANTHER" id="PTHR34383">
    <property type="entry name" value="POLYPHOSPHATE:AMP PHOSPHOTRANSFERASE-RELATED"/>
    <property type="match status" value="1"/>
</dbReference>
<reference evidence="2" key="1">
    <citation type="submission" date="2016-01" db="EMBL/GenBank/DDBJ databases">
        <authorList>
            <person name="Mcilroy J.S."/>
            <person name="Karst M S."/>
            <person name="Albertsen M."/>
        </authorList>
    </citation>
    <scope>NUCLEOTIDE SEQUENCE</scope>
    <source>
        <strain evidence="2">Cfx-K</strain>
    </source>
</reference>
<evidence type="ECO:0000313" key="2">
    <source>
        <dbReference type="EMBL" id="CUS06069.1"/>
    </source>
</evidence>
<name>A0A160T8K6_9CHLR</name>
<evidence type="ECO:0000313" key="3">
    <source>
        <dbReference type="Proteomes" id="UP000215027"/>
    </source>
</evidence>
<gene>
    <name evidence="2" type="ORF">CFX0092_B0535</name>
</gene>
<dbReference type="InterPro" id="IPR027417">
    <property type="entry name" value="P-loop_NTPase"/>
</dbReference>
<keyword evidence="3" id="KW-1185">Reference proteome</keyword>
<proteinExistence type="predicted"/>
<dbReference type="SUPFAM" id="SSF52540">
    <property type="entry name" value="P-loop containing nucleoside triphosphate hydrolases"/>
    <property type="match status" value="1"/>
</dbReference>
<dbReference type="InterPro" id="IPR022488">
    <property type="entry name" value="PPK2-related"/>
</dbReference>
<dbReference type="GO" id="GO:0006797">
    <property type="term" value="P:polyphosphate metabolic process"/>
    <property type="evidence" value="ECO:0007669"/>
    <property type="project" value="InterPro"/>
</dbReference>
<dbReference type="Gene3D" id="3.40.50.300">
    <property type="entry name" value="P-loop containing nucleotide triphosphate hydrolases"/>
    <property type="match status" value="1"/>
</dbReference>
<dbReference type="Pfam" id="PF03976">
    <property type="entry name" value="PPK2"/>
    <property type="match status" value="1"/>
</dbReference>